<organism evidence="1 2">
    <name type="scientific">Streptomyces ipomoeae 91-03</name>
    <dbReference type="NCBI Taxonomy" id="698759"/>
    <lineage>
        <taxon>Bacteria</taxon>
        <taxon>Bacillati</taxon>
        <taxon>Actinomycetota</taxon>
        <taxon>Actinomycetes</taxon>
        <taxon>Kitasatosporales</taxon>
        <taxon>Streptomycetaceae</taxon>
        <taxon>Streptomyces</taxon>
    </lineage>
</organism>
<sequence>MASAPTSQDAVDPFTAVESLRAALDQAGIVFPSLAVEPTSPDLRLVDLGRIRADVAIRLAHALQRGGAET</sequence>
<evidence type="ECO:0000313" key="1">
    <source>
        <dbReference type="EMBL" id="EKX69179.1"/>
    </source>
</evidence>
<gene>
    <name evidence="1" type="ORF">STRIP9103_05015</name>
</gene>
<reference evidence="1 2" key="1">
    <citation type="submission" date="2012-11" db="EMBL/GenBank/DDBJ databases">
        <authorList>
            <person name="Huguet-Tapia J.C."/>
            <person name="Durkin A.S."/>
            <person name="Pettis G.S."/>
            <person name="Badger J.H."/>
        </authorList>
    </citation>
    <scope>NUCLEOTIDE SEQUENCE [LARGE SCALE GENOMIC DNA]</scope>
    <source>
        <strain evidence="1 2">91-03</strain>
    </source>
</reference>
<protein>
    <submittedName>
        <fullName evidence="1">Uncharacterized protein</fullName>
    </submittedName>
</protein>
<dbReference type="PATRIC" id="fig|698759.3.peg.265"/>
<evidence type="ECO:0000313" key="2">
    <source>
        <dbReference type="Proteomes" id="UP000010411"/>
    </source>
</evidence>
<proteinExistence type="predicted"/>
<dbReference type="EMBL" id="AEJC01000022">
    <property type="protein sequence ID" value="EKX69179.1"/>
    <property type="molecule type" value="Genomic_DNA"/>
</dbReference>
<accession>L1L8P7</accession>
<dbReference type="OrthoDB" id="4297040at2"/>
<dbReference type="Proteomes" id="UP000010411">
    <property type="component" value="Unassembled WGS sequence"/>
</dbReference>
<dbReference type="RefSeq" id="WP_009294464.1">
    <property type="nucleotide sequence ID" value="NZ_AEJC01000022.1"/>
</dbReference>
<name>L1L8P7_9ACTN</name>
<dbReference type="AlphaFoldDB" id="L1L8P7"/>
<keyword evidence="2" id="KW-1185">Reference proteome</keyword>
<comment type="caution">
    <text evidence="1">The sequence shown here is derived from an EMBL/GenBank/DDBJ whole genome shotgun (WGS) entry which is preliminary data.</text>
</comment>